<dbReference type="NCBIfam" id="TIGR01122">
    <property type="entry name" value="ilvE_I"/>
    <property type="match status" value="1"/>
</dbReference>
<keyword evidence="11 17" id="KW-0100">Branched-chain amino acid biosynthesis</keyword>
<evidence type="ECO:0000256" key="15">
    <source>
        <dbReference type="RuleBase" id="RU004106"/>
    </source>
</evidence>
<dbReference type="EMBL" id="RQHW01000013">
    <property type="protein sequence ID" value="TGN20319.1"/>
    <property type="molecule type" value="Genomic_DNA"/>
</dbReference>
<evidence type="ECO:0000256" key="7">
    <source>
        <dbReference type="ARBA" id="ARBA00022576"/>
    </source>
</evidence>
<dbReference type="Gene3D" id="3.30.470.10">
    <property type="match status" value="1"/>
</dbReference>
<evidence type="ECO:0000256" key="2">
    <source>
        <dbReference type="ARBA" id="ARBA00003109"/>
    </source>
</evidence>
<dbReference type="PANTHER" id="PTHR42743:SF4">
    <property type="entry name" value="BRANCHED-CHAIN-AMINO-ACID AMINOTRANSFERASE-RELATED"/>
    <property type="match status" value="1"/>
</dbReference>
<evidence type="ECO:0000256" key="11">
    <source>
        <dbReference type="ARBA" id="ARBA00023304"/>
    </source>
</evidence>
<dbReference type="FunFam" id="3.30.470.10:FF:000015">
    <property type="entry name" value="Branched-chain-amino-acid aminotransferase"/>
    <property type="match status" value="1"/>
</dbReference>
<dbReference type="RefSeq" id="WP_135759184.1">
    <property type="nucleotide sequence ID" value="NZ_RQHW01000013.1"/>
</dbReference>
<keyword evidence="7 17" id="KW-0032">Aminotransferase</keyword>
<comment type="catalytic activity">
    <reaction evidence="14 17">
        <text>L-leucine + 2-oxoglutarate = 4-methyl-2-oxopentanoate + L-glutamate</text>
        <dbReference type="Rhea" id="RHEA:18321"/>
        <dbReference type="ChEBI" id="CHEBI:16810"/>
        <dbReference type="ChEBI" id="CHEBI:17865"/>
        <dbReference type="ChEBI" id="CHEBI:29985"/>
        <dbReference type="ChEBI" id="CHEBI:57427"/>
        <dbReference type="EC" id="2.6.1.42"/>
    </reaction>
</comment>
<evidence type="ECO:0000256" key="12">
    <source>
        <dbReference type="ARBA" id="ARBA00048212"/>
    </source>
</evidence>
<dbReference type="GO" id="GO:0052656">
    <property type="term" value="F:L-isoleucine-2-oxoglutarate transaminase activity"/>
    <property type="evidence" value="ECO:0007669"/>
    <property type="project" value="RHEA"/>
</dbReference>
<evidence type="ECO:0000256" key="14">
    <source>
        <dbReference type="ARBA" id="ARBA00049229"/>
    </source>
</evidence>
<name>A0A4R9M502_9LEPT</name>
<evidence type="ECO:0000256" key="10">
    <source>
        <dbReference type="ARBA" id="ARBA00022898"/>
    </source>
</evidence>
<gene>
    <name evidence="17" type="primary">ilvE</name>
    <name evidence="18" type="ORF">EHS15_03660</name>
</gene>
<dbReference type="InterPro" id="IPR033939">
    <property type="entry name" value="BCAT_family"/>
</dbReference>
<dbReference type="OrthoDB" id="9805628at2"/>
<evidence type="ECO:0000256" key="13">
    <source>
        <dbReference type="ARBA" id="ARBA00048798"/>
    </source>
</evidence>
<dbReference type="InterPro" id="IPR036038">
    <property type="entry name" value="Aminotransferase-like"/>
</dbReference>
<evidence type="ECO:0000256" key="6">
    <source>
        <dbReference type="ARBA" id="ARBA00009320"/>
    </source>
</evidence>
<evidence type="ECO:0000256" key="9">
    <source>
        <dbReference type="ARBA" id="ARBA00022679"/>
    </source>
</evidence>
<evidence type="ECO:0000313" key="18">
    <source>
        <dbReference type="EMBL" id="TGN20319.1"/>
    </source>
</evidence>
<dbReference type="EC" id="2.6.1.42" evidence="17"/>
<comment type="cofactor">
    <cofactor evidence="1 16">
        <name>pyridoxal 5'-phosphate</name>
        <dbReference type="ChEBI" id="CHEBI:597326"/>
    </cofactor>
</comment>
<comment type="pathway">
    <text evidence="5 17">Amino-acid biosynthesis; L-leucine biosynthesis; L-leucine from 3-methyl-2-oxobutanoate: step 4/4.</text>
</comment>
<dbReference type="CDD" id="cd01557">
    <property type="entry name" value="BCAT_beta_family"/>
    <property type="match status" value="1"/>
</dbReference>
<keyword evidence="10 16" id="KW-0663">Pyridoxal phosphate</keyword>
<dbReference type="InterPro" id="IPR001544">
    <property type="entry name" value="Aminotrans_IV"/>
</dbReference>
<dbReference type="UniPathway" id="UPA00049">
    <property type="reaction ID" value="UER00062"/>
</dbReference>
<dbReference type="AlphaFoldDB" id="A0A4R9M502"/>
<evidence type="ECO:0000256" key="4">
    <source>
        <dbReference type="ARBA" id="ARBA00004931"/>
    </source>
</evidence>
<accession>A0A4R9M502</accession>
<dbReference type="GO" id="GO:0052654">
    <property type="term" value="F:L-leucine-2-oxoglutarate transaminase activity"/>
    <property type="evidence" value="ECO:0007669"/>
    <property type="project" value="RHEA"/>
</dbReference>
<evidence type="ECO:0000256" key="17">
    <source>
        <dbReference type="RuleBase" id="RU364094"/>
    </source>
</evidence>
<evidence type="ECO:0000256" key="5">
    <source>
        <dbReference type="ARBA" id="ARBA00005072"/>
    </source>
</evidence>
<dbReference type="GO" id="GO:0052655">
    <property type="term" value="F:L-valine-2-oxoglutarate transaminase activity"/>
    <property type="evidence" value="ECO:0007669"/>
    <property type="project" value="RHEA"/>
</dbReference>
<dbReference type="PROSITE" id="PS00770">
    <property type="entry name" value="AA_TRANSFER_CLASS_4"/>
    <property type="match status" value="1"/>
</dbReference>
<comment type="caution">
    <text evidence="18">The sequence shown here is derived from an EMBL/GenBank/DDBJ whole genome shotgun (WGS) entry which is preliminary data.</text>
</comment>
<evidence type="ECO:0000256" key="16">
    <source>
        <dbReference type="RuleBase" id="RU004516"/>
    </source>
</evidence>
<dbReference type="InterPro" id="IPR043131">
    <property type="entry name" value="BCAT-like_N"/>
</dbReference>
<dbReference type="SUPFAM" id="SSF56752">
    <property type="entry name" value="D-aminoacid aminotransferase-like PLP-dependent enzymes"/>
    <property type="match status" value="1"/>
</dbReference>
<dbReference type="InterPro" id="IPR018300">
    <property type="entry name" value="Aminotrans_IV_CS"/>
</dbReference>
<keyword evidence="19" id="KW-1185">Reference proteome</keyword>
<evidence type="ECO:0000313" key="19">
    <source>
        <dbReference type="Proteomes" id="UP000298058"/>
    </source>
</evidence>
<comment type="similarity">
    <text evidence="6 15">Belongs to the class-IV pyridoxal-phosphate-dependent aminotransferase family.</text>
</comment>
<dbReference type="UniPathway" id="UPA00048">
    <property type="reaction ID" value="UER00073"/>
</dbReference>
<dbReference type="Gene3D" id="3.20.10.10">
    <property type="entry name" value="D-amino Acid Aminotransferase, subunit A, domain 2"/>
    <property type="match status" value="1"/>
</dbReference>
<protein>
    <recommendedName>
        <fullName evidence="17">Branched-chain-amino-acid aminotransferase</fullName>
        <shortName evidence="17">BCAT</shortName>
        <ecNumber evidence="17">2.6.1.42</ecNumber>
    </recommendedName>
</protein>
<evidence type="ECO:0000256" key="1">
    <source>
        <dbReference type="ARBA" id="ARBA00001933"/>
    </source>
</evidence>
<organism evidence="18 19">
    <name type="scientific">Leptospira idonii</name>
    <dbReference type="NCBI Taxonomy" id="1193500"/>
    <lineage>
        <taxon>Bacteria</taxon>
        <taxon>Pseudomonadati</taxon>
        <taxon>Spirochaetota</taxon>
        <taxon>Spirochaetia</taxon>
        <taxon>Leptospirales</taxon>
        <taxon>Leptospiraceae</taxon>
        <taxon>Leptospira</taxon>
    </lineage>
</organism>
<keyword evidence="9 17" id="KW-0808">Transferase</keyword>
<dbReference type="InterPro" id="IPR050571">
    <property type="entry name" value="Class-IV_PLP-Dep_Aminotrnsfr"/>
</dbReference>
<comment type="pathway">
    <text evidence="3 17">Amino-acid biosynthesis; L-isoleucine biosynthesis; L-isoleucine from 2-oxobutanoate: step 4/4.</text>
</comment>
<comment type="catalytic activity">
    <reaction evidence="13 17">
        <text>L-isoleucine + 2-oxoglutarate = (S)-3-methyl-2-oxopentanoate + L-glutamate</text>
        <dbReference type="Rhea" id="RHEA:24801"/>
        <dbReference type="ChEBI" id="CHEBI:16810"/>
        <dbReference type="ChEBI" id="CHEBI:29985"/>
        <dbReference type="ChEBI" id="CHEBI:35146"/>
        <dbReference type="ChEBI" id="CHEBI:58045"/>
        <dbReference type="EC" id="2.6.1.42"/>
    </reaction>
</comment>
<dbReference type="Proteomes" id="UP000298058">
    <property type="component" value="Unassembled WGS sequence"/>
</dbReference>
<dbReference type="UniPathway" id="UPA00047">
    <property type="reaction ID" value="UER00058"/>
</dbReference>
<dbReference type="GO" id="GO:0009097">
    <property type="term" value="P:isoleucine biosynthetic process"/>
    <property type="evidence" value="ECO:0007669"/>
    <property type="project" value="UniProtKB-UniPathway"/>
</dbReference>
<evidence type="ECO:0000256" key="8">
    <source>
        <dbReference type="ARBA" id="ARBA00022605"/>
    </source>
</evidence>
<dbReference type="PANTHER" id="PTHR42743">
    <property type="entry name" value="AMINO-ACID AMINOTRANSFERASE"/>
    <property type="match status" value="1"/>
</dbReference>
<dbReference type="InterPro" id="IPR043132">
    <property type="entry name" value="BCAT-like_C"/>
</dbReference>
<comment type="catalytic activity">
    <reaction evidence="12 17">
        <text>L-valine + 2-oxoglutarate = 3-methyl-2-oxobutanoate + L-glutamate</text>
        <dbReference type="Rhea" id="RHEA:24813"/>
        <dbReference type="ChEBI" id="CHEBI:11851"/>
        <dbReference type="ChEBI" id="CHEBI:16810"/>
        <dbReference type="ChEBI" id="CHEBI:29985"/>
        <dbReference type="ChEBI" id="CHEBI:57762"/>
        <dbReference type="EC" id="2.6.1.42"/>
    </reaction>
</comment>
<reference evidence="18" key="1">
    <citation type="journal article" date="2019" name="PLoS Negl. Trop. Dis.">
        <title>Revisiting the worldwide diversity of Leptospira species in the environment.</title>
        <authorList>
            <person name="Vincent A.T."/>
            <person name="Schiettekatte O."/>
            <person name="Bourhy P."/>
            <person name="Veyrier F.J."/>
            <person name="Picardeau M."/>
        </authorList>
    </citation>
    <scope>NUCLEOTIDE SEQUENCE [LARGE SCALE GENOMIC DNA]</scope>
    <source>
        <strain evidence="18">201300427</strain>
    </source>
</reference>
<dbReference type="GO" id="GO:0009099">
    <property type="term" value="P:L-valine biosynthetic process"/>
    <property type="evidence" value="ECO:0007669"/>
    <property type="project" value="UniProtKB-UniPathway"/>
</dbReference>
<comment type="pathway">
    <text evidence="4 17">Amino-acid biosynthesis; L-valine biosynthesis; L-valine from pyruvate: step 4/4.</text>
</comment>
<evidence type="ECO:0000256" key="3">
    <source>
        <dbReference type="ARBA" id="ARBA00004824"/>
    </source>
</evidence>
<dbReference type="FunFam" id="3.20.10.10:FF:000013">
    <property type="entry name" value="Branched-chain-amino-acid aminotransferase"/>
    <property type="match status" value="1"/>
</dbReference>
<dbReference type="NCBIfam" id="NF005146">
    <property type="entry name" value="PRK06606.1"/>
    <property type="match status" value="1"/>
</dbReference>
<dbReference type="GO" id="GO:0009098">
    <property type="term" value="P:L-leucine biosynthetic process"/>
    <property type="evidence" value="ECO:0007669"/>
    <property type="project" value="UniProtKB-UniPathway"/>
</dbReference>
<keyword evidence="8 17" id="KW-0028">Amino-acid biosynthesis</keyword>
<dbReference type="Pfam" id="PF01063">
    <property type="entry name" value="Aminotran_4"/>
    <property type="match status" value="1"/>
</dbReference>
<proteinExistence type="inferred from homology"/>
<dbReference type="InterPro" id="IPR005785">
    <property type="entry name" value="B_amino_transI"/>
</dbReference>
<comment type="function">
    <text evidence="2 17">Acts on leucine, isoleucine and valine.</text>
</comment>
<sequence>MSAESKDLSYFEGKIVPSSDAKISIQTHAFQYGTAVFGGIRGYYNSKKNNLFVFRLLDHYKRLVNSTKIMQLQFDKTPEQLVEITLQLLKESNLKENVYLRPIVYTSALQLSPRFHDVKTDIAIYVLKLNDYLDTQNGLKTMVSTWTRFSDNQIPTLSKVSGGYVNSALAKSEAVQNGMDEAIFLDARGLVSEGSAENIFIVRDGVIYTPTIPSSILEGITRRTLLKIAEDLKIKVVERDIARSELYISDEIFFSGTGVQVAWVKEVDRRIIGNGQMGPITKQIQSLFFNIVRGEEDQYKNWLTPVY</sequence>